<accession>A0A2P7U052</accession>
<protein>
    <recommendedName>
        <fullName evidence="3">Phage virion morphogenesis protein</fullName>
    </recommendedName>
</protein>
<evidence type="ECO:0008006" key="3">
    <source>
        <dbReference type="Google" id="ProtNLM"/>
    </source>
</evidence>
<dbReference type="InterPro" id="IPR006522">
    <property type="entry name" value="Phage_virion_morphogenesis"/>
</dbReference>
<dbReference type="OrthoDB" id="2081253at2"/>
<comment type="caution">
    <text evidence="1">The sequence shown here is derived from an EMBL/GenBank/DDBJ whole genome shotgun (WGS) entry which is preliminary data.</text>
</comment>
<dbReference type="EMBL" id="PXYY01000035">
    <property type="protein sequence ID" value="PSJ80337.1"/>
    <property type="molecule type" value="Genomic_DNA"/>
</dbReference>
<keyword evidence="2" id="KW-1185">Reference proteome</keyword>
<name>A0A2P7U052_9NEIS</name>
<dbReference type="Proteomes" id="UP000241868">
    <property type="component" value="Unassembled WGS sequence"/>
</dbReference>
<reference evidence="1 2" key="1">
    <citation type="submission" date="2018-03" db="EMBL/GenBank/DDBJ databases">
        <title>Neisseria weixii sp. nov., isolated from the intestinal contents of Tibetan Plateau pika (Ochotona curzoniae) in Yushu, Qinghai Province, China.</title>
        <authorList>
            <person name="Gui Z."/>
        </authorList>
    </citation>
    <scope>NUCLEOTIDE SEQUENCE [LARGE SCALE GENOMIC DNA]</scope>
    <source>
        <strain evidence="1 2">ATCC 51483</strain>
    </source>
</reference>
<proteinExistence type="predicted"/>
<evidence type="ECO:0000313" key="1">
    <source>
        <dbReference type="EMBL" id="PSJ80337.1"/>
    </source>
</evidence>
<sequence length="86" mass="9272">MKFKLIQRLTGQSAASISIRVGNDFAQIGSNKKYAAIHHLGSQAVRGRKVTILARPYLPINGSGQLQNGAEKKLIDITLESLKAGL</sequence>
<dbReference type="Pfam" id="PF05069">
    <property type="entry name" value="Phage_tail_S"/>
    <property type="match status" value="1"/>
</dbReference>
<dbReference type="AlphaFoldDB" id="A0A2P7U052"/>
<organism evidence="1 2">
    <name type="scientific">Neisseria iguanae</name>
    <dbReference type="NCBI Taxonomy" id="90242"/>
    <lineage>
        <taxon>Bacteria</taxon>
        <taxon>Pseudomonadati</taxon>
        <taxon>Pseudomonadota</taxon>
        <taxon>Betaproteobacteria</taxon>
        <taxon>Neisseriales</taxon>
        <taxon>Neisseriaceae</taxon>
        <taxon>Neisseria</taxon>
    </lineage>
</organism>
<gene>
    <name evidence="1" type="ORF">C7N83_06840</name>
</gene>
<evidence type="ECO:0000313" key="2">
    <source>
        <dbReference type="Proteomes" id="UP000241868"/>
    </source>
</evidence>